<dbReference type="Pfam" id="PF19440">
    <property type="entry name" value="TTC7_N"/>
    <property type="match status" value="1"/>
</dbReference>
<feature type="region of interest" description="Disordered" evidence="1">
    <location>
        <begin position="156"/>
        <end position="176"/>
    </location>
</feature>
<dbReference type="PANTHER" id="PTHR23083:SF464">
    <property type="entry name" value="TETRATRICOPEPTIDE REPEAT DOMAIN 7, ISOFORM A"/>
    <property type="match status" value="1"/>
</dbReference>
<evidence type="ECO:0000259" key="2">
    <source>
        <dbReference type="Pfam" id="PF19440"/>
    </source>
</evidence>
<feature type="domain" description="Tetratricopeptide repeat protein 7 N-terminal" evidence="2">
    <location>
        <begin position="3"/>
        <end position="198"/>
    </location>
</feature>
<dbReference type="KEGG" id="crq:GCK72_011551"/>
<proteinExistence type="predicted"/>
<evidence type="ECO:0000256" key="1">
    <source>
        <dbReference type="SAM" id="MobiDB-lite"/>
    </source>
</evidence>
<comment type="caution">
    <text evidence="3">The sequence shown here is derived from an EMBL/GenBank/DDBJ whole genome shotgun (WGS) entry which is preliminary data.</text>
</comment>
<dbReference type="GO" id="GO:0072659">
    <property type="term" value="P:protein localization to plasma membrane"/>
    <property type="evidence" value="ECO:0007669"/>
    <property type="project" value="TreeGrafter"/>
</dbReference>
<dbReference type="RefSeq" id="XP_053588109.1">
    <property type="nucleotide sequence ID" value="XM_053728532.1"/>
</dbReference>
<dbReference type="InterPro" id="IPR051722">
    <property type="entry name" value="Endocytosis_PI4K-reg_protein"/>
</dbReference>
<reference evidence="3 4" key="1">
    <citation type="submission" date="2019-12" db="EMBL/GenBank/DDBJ databases">
        <title>Chromosome-level assembly of the Caenorhabditis remanei genome.</title>
        <authorList>
            <person name="Teterina A.A."/>
            <person name="Willis J.H."/>
            <person name="Phillips P.C."/>
        </authorList>
    </citation>
    <scope>NUCLEOTIDE SEQUENCE [LARGE SCALE GENOMIC DNA]</scope>
    <source>
        <strain evidence="3 4">PX506</strain>
        <tissue evidence="3">Whole organism</tissue>
    </source>
</reference>
<sequence length="204" mass="22835">MSKLKGSRLEAEIDRVRADANWKRLGELLPSVKSKNSGLEDCYEMFQAEIVLETYLDQLGEIIRPSRDHVDKLSSAEQLLQTSLKEKSTNQNVKIEANILLAKVLYACVEFRKALQCISNSEMENGKTPFRTLRALRLVAEGYAIKGLCIESMEDPLPTSANRPHSNSTTSTTSTASSKDQKALYVFEKSAELAIFILMSSKNR</sequence>
<dbReference type="GO" id="GO:0005886">
    <property type="term" value="C:plasma membrane"/>
    <property type="evidence" value="ECO:0007669"/>
    <property type="project" value="TreeGrafter"/>
</dbReference>
<evidence type="ECO:0000313" key="4">
    <source>
        <dbReference type="Proteomes" id="UP000483820"/>
    </source>
</evidence>
<dbReference type="GO" id="GO:0046854">
    <property type="term" value="P:phosphatidylinositol phosphate biosynthetic process"/>
    <property type="evidence" value="ECO:0007669"/>
    <property type="project" value="TreeGrafter"/>
</dbReference>
<dbReference type="AlphaFoldDB" id="A0A6A5H835"/>
<gene>
    <name evidence="3" type="ORF">GCK72_011551</name>
</gene>
<name>A0A6A5H835_CAERE</name>
<protein>
    <recommendedName>
        <fullName evidence="2">Tetratricopeptide repeat protein 7 N-terminal domain-containing protein</fullName>
    </recommendedName>
</protein>
<organism evidence="3 4">
    <name type="scientific">Caenorhabditis remanei</name>
    <name type="common">Caenorhabditis vulgaris</name>
    <dbReference type="NCBI Taxonomy" id="31234"/>
    <lineage>
        <taxon>Eukaryota</taxon>
        <taxon>Metazoa</taxon>
        <taxon>Ecdysozoa</taxon>
        <taxon>Nematoda</taxon>
        <taxon>Chromadorea</taxon>
        <taxon>Rhabditida</taxon>
        <taxon>Rhabditina</taxon>
        <taxon>Rhabditomorpha</taxon>
        <taxon>Rhabditoidea</taxon>
        <taxon>Rhabditidae</taxon>
        <taxon>Peloderinae</taxon>
        <taxon>Caenorhabditis</taxon>
    </lineage>
</organism>
<dbReference type="EMBL" id="WUAV01000003">
    <property type="protein sequence ID" value="KAF1763285.1"/>
    <property type="molecule type" value="Genomic_DNA"/>
</dbReference>
<dbReference type="GeneID" id="78775240"/>
<dbReference type="Proteomes" id="UP000483820">
    <property type="component" value="Chromosome III"/>
</dbReference>
<evidence type="ECO:0000313" key="3">
    <source>
        <dbReference type="EMBL" id="KAF1763285.1"/>
    </source>
</evidence>
<dbReference type="PANTHER" id="PTHR23083">
    <property type="entry name" value="TETRATRICOPEPTIDE REPEAT PROTEIN, TPR"/>
    <property type="match status" value="1"/>
</dbReference>
<dbReference type="InterPro" id="IPR045819">
    <property type="entry name" value="TTC7_N"/>
</dbReference>
<dbReference type="CTD" id="78775240"/>
<accession>A0A6A5H835</accession>